<dbReference type="Pfam" id="PF00657">
    <property type="entry name" value="Lipase_GDSL"/>
    <property type="match status" value="1"/>
</dbReference>
<dbReference type="InterPro" id="IPR036514">
    <property type="entry name" value="SGNH_hydro_sf"/>
</dbReference>
<keyword evidence="1" id="KW-1015">Disulfide bond</keyword>
<dbReference type="InterPro" id="IPR008139">
    <property type="entry name" value="SaposinB_dom"/>
</dbReference>
<dbReference type="InterPro" id="IPR048593">
    <property type="entry name" value="AOAH_Saposin_N"/>
</dbReference>
<evidence type="ECO:0000313" key="4">
    <source>
        <dbReference type="EMBL" id="JAS28711.1"/>
    </source>
</evidence>
<dbReference type="AlphaFoldDB" id="A0A1B6DSR3"/>
<sequence length="567" mass="64024">MEKISPFKTLYILLIFQIFISNISARGVNGGLGCAGCTLTLGLAEQLAEIHEDSLYGALVKLCGMLPTNLKSKCMSVVDILIPIISSPDLADIWTPDVICYGIGACHVDPGEQYCHLFPKPYTDFHESVKKVKKKFGNEKGFLSFDICDLPFVKDLCTASYSWFEEMHPILDIDNDRFSPLQMGRGSFWRGKDCLDFSSTAYPGHGTSDFDQIQDKDCNGIFGVNMKSGVPYQKELCQTEQRGIIMVGDSVCARFRFPEAWADPMMITQDTFINSSDPIFDEFDWPQLGFGVGYMNSTDPLLVQGPVDSLYLRLRERNHCNHRDYQNLCRNGDLSIDVVKSAQLISRNSSTDYPALLIYNVIGNDVCNNMKDTLSNITTPEEFYQNVMDFLNNLPPRLPPGSHVILVALVDGSFIYDAMSERYHPLGRFRKNVKYKDVYEWFTCMSIGPCNGWMTPNATLRKATSAKSIELSYVLKNISSSHSFPFAIHYVENPINKVVAEMFLHNKSQDIWKLMEPVDSFHPNQYAQPLITQTLWKSIMKVAPEALGPVNPNNKKIEELFGNQRGH</sequence>
<keyword evidence="2" id="KW-0732">Signal</keyword>
<gene>
    <name evidence="4" type="ORF">g.11496</name>
</gene>
<dbReference type="InterPro" id="IPR001087">
    <property type="entry name" value="GDSL"/>
</dbReference>
<accession>A0A1B6DSR3</accession>
<reference evidence="4" key="1">
    <citation type="submission" date="2015-12" db="EMBL/GenBank/DDBJ databases">
        <title>De novo transcriptome assembly of four potential Pierce s Disease insect vectors from Arizona vineyards.</title>
        <authorList>
            <person name="Tassone E.E."/>
        </authorList>
    </citation>
    <scope>NUCLEOTIDE SEQUENCE</scope>
</reference>
<feature type="chain" id="PRO_5008581481" description="Saposin B-type domain-containing protein" evidence="2">
    <location>
        <begin position="26"/>
        <end position="567"/>
    </location>
</feature>
<dbReference type="GO" id="GO:0050528">
    <property type="term" value="F:acyloxyacyl hydrolase activity"/>
    <property type="evidence" value="ECO:0007669"/>
    <property type="project" value="InterPro"/>
</dbReference>
<dbReference type="InterPro" id="IPR039676">
    <property type="entry name" value="AOAH"/>
</dbReference>
<dbReference type="SMART" id="SM00741">
    <property type="entry name" value="SapB"/>
    <property type="match status" value="1"/>
</dbReference>
<proteinExistence type="predicted"/>
<dbReference type="SUPFAM" id="SSF47862">
    <property type="entry name" value="Saposin"/>
    <property type="match status" value="1"/>
</dbReference>
<protein>
    <recommendedName>
        <fullName evidence="3">Saposin B-type domain-containing protein</fullName>
    </recommendedName>
</protein>
<evidence type="ECO:0000259" key="3">
    <source>
        <dbReference type="PROSITE" id="PS50015"/>
    </source>
</evidence>
<evidence type="ECO:0000256" key="2">
    <source>
        <dbReference type="SAM" id="SignalP"/>
    </source>
</evidence>
<dbReference type="SUPFAM" id="SSF52266">
    <property type="entry name" value="SGNH hydrolase"/>
    <property type="match status" value="1"/>
</dbReference>
<dbReference type="PROSITE" id="PS50015">
    <property type="entry name" value="SAP_B"/>
    <property type="match status" value="1"/>
</dbReference>
<dbReference type="PANTHER" id="PTHR15010">
    <property type="entry name" value="ACYLOXYACYL HYDROLASE"/>
    <property type="match status" value="1"/>
</dbReference>
<dbReference type="Gene3D" id="3.40.50.1110">
    <property type="entry name" value="SGNH hydrolase"/>
    <property type="match status" value="1"/>
</dbReference>
<name>A0A1B6DSR3_9HEMI</name>
<feature type="domain" description="Saposin B-type" evidence="3">
    <location>
        <begin position="30"/>
        <end position="110"/>
    </location>
</feature>
<dbReference type="Gene3D" id="1.10.225.10">
    <property type="entry name" value="Saposin-like"/>
    <property type="match status" value="1"/>
</dbReference>
<dbReference type="PANTHER" id="PTHR15010:SF0">
    <property type="entry name" value="ACYLOXYACYL HYDROLASE"/>
    <property type="match status" value="1"/>
</dbReference>
<organism evidence="4">
    <name type="scientific">Clastoptera arizonana</name>
    <name type="common">Arizona spittle bug</name>
    <dbReference type="NCBI Taxonomy" id="38151"/>
    <lineage>
        <taxon>Eukaryota</taxon>
        <taxon>Metazoa</taxon>
        <taxon>Ecdysozoa</taxon>
        <taxon>Arthropoda</taxon>
        <taxon>Hexapoda</taxon>
        <taxon>Insecta</taxon>
        <taxon>Pterygota</taxon>
        <taxon>Neoptera</taxon>
        <taxon>Paraneoptera</taxon>
        <taxon>Hemiptera</taxon>
        <taxon>Auchenorrhyncha</taxon>
        <taxon>Cercopoidea</taxon>
        <taxon>Clastopteridae</taxon>
        <taxon>Clastoptera</taxon>
    </lineage>
</organism>
<evidence type="ECO:0000256" key="1">
    <source>
        <dbReference type="ARBA" id="ARBA00023157"/>
    </source>
</evidence>
<dbReference type="EMBL" id="GEDC01008587">
    <property type="protein sequence ID" value="JAS28711.1"/>
    <property type="molecule type" value="Transcribed_RNA"/>
</dbReference>
<dbReference type="GO" id="GO:0005509">
    <property type="term" value="F:calcium ion binding"/>
    <property type="evidence" value="ECO:0007669"/>
    <property type="project" value="TreeGrafter"/>
</dbReference>
<feature type="signal peptide" evidence="2">
    <location>
        <begin position="1"/>
        <end position="25"/>
    </location>
</feature>
<dbReference type="InterPro" id="IPR011001">
    <property type="entry name" value="Saposin-like"/>
</dbReference>
<dbReference type="Pfam" id="PF20825">
    <property type="entry name" value="Saposin"/>
    <property type="match status" value="1"/>
</dbReference>
<dbReference type="GO" id="GO:0009104">
    <property type="term" value="P:lipopolysaccharide catabolic process"/>
    <property type="evidence" value="ECO:0007669"/>
    <property type="project" value="TreeGrafter"/>
</dbReference>